<protein>
    <submittedName>
        <fullName evidence="3">Reverse transcriptase domain-containing protein</fullName>
    </submittedName>
</protein>
<keyword evidence="2" id="KW-1185">Reference proteome</keyword>
<dbReference type="PANTHER" id="PTHR19446">
    <property type="entry name" value="REVERSE TRANSCRIPTASES"/>
    <property type="match status" value="1"/>
</dbReference>
<name>A0A183T637_SCHSO</name>
<sequence length="227" mass="24549">METFQFTKEIIQEELLHLKEAHSPGPDAISAKLLKELASEMAKPLALLFQASFATGCLPSEWKTATITLLFKNGYRASANNYRPVSLTSVGCKIMVKIIKKALVQFPEQNHLLSDAQHCFCSGGSCLTNLLFSLERWTKARNEGRMVHAIYIDFNKALTITTTTTTATATKTTTTTTTTTTSIKTNTTTTTASTTTTTLNTTVTTTTTTATTLPTTTATNTTTATAT</sequence>
<reference evidence="3" key="1">
    <citation type="submission" date="2016-06" db="UniProtKB">
        <authorList>
            <consortium name="WormBaseParasite"/>
        </authorList>
    </citation>
    <scope>IDENTIFICATION</scope>
</reference>
<evidence type="ECO:0000313" key="2">
    <source>
        <dbReference type="Proteomes" id="UP000275846"/>
    </source>
</evidence>
<dbReference type="EMBL" id="UYSU01036899">
    <property type="protein sequence ID" value="VDL98320.1"/>
    <property type="molecule type" value="Genomic_DNA"/>
</dbReference>
<reference evidence="1 2" key="2">
    <citation type="submission" date="2018-11" db="EMBL/GenBank/DDBJ databases">
        <authorList>
            <consortium name="Pathogen Informatics"/>
        </authorList>
    </citation>
    <scope>NUCLEOTIDE SEQUENCE [LARGE SCALE GENOMIC DNA]</scope>
    <source>
        <strain evidence="1 2">NST_G2</strain>
    </source>
</reference>
<evidence type="ECO:0000313" key="1">
    <source>
        <dbReference type="EMBL" id="VDL98320.1"/>
    </source>
</evidence>
<organism evidence="3">
    <name type="scientific">Schistocephalus solidus</name>
    <name type="common">Tapeworm</name>
    <dbReference type="NCBI Taxonomy" id="70667"/>
    <lineage>
        <taxon>Eukaryota</taxon>
        <taxon>Metazoa</taxon>
        <taxon>Spiralia</taxon>
        <taxon>Lophotrochozoa</taxon>
        <taxon>Platyhelminthes</taxon>
        <taxon>Cestoda</taxon>
        <taxon>Eucestoda</taxon>
        <taxon>Diphyllobothriidea</taxon>
        <taxon>Diphyllobothriidae</taxon>
        <taxon>Schistocephalus</taxon>
    </lineage>
</organism>
<evidence type="ECO:0000313" key="3">
    <source>
        <dbReference type="WBParaSite" id="SSLN_0001238501-mRNA-1"/>
    </source>
</evidence>
<dbReference type="OrthoDB" id="9390935at2759"/>
<accession>A0A183T637</accession>
<dbReference type="Proteomes" id="UP000275846">
    <property type="component" value="Unassembled WGS sequence"/>
</dbReference>
<dbReference type="WBParaSite" id="SSLN_0001238501-mRNA-1">
    <property type="protein sequence ID" value="SSLN_0001238501-mRNA-1"/>
    <property type="gene ID" value="SSLN_0001238501"/>
</dbReference>
<gene>
    <name evidence="1" type="ORF">SSLN_LOCUS11935</name>
</gene>
<proteinExistence type="predicted"/>
<dbReference type="AlphaFoldDB" id="A0A183T637"/>